<dbReference type="EMBL" id="CP003557">
    <property type="protein sequence ID" value="AFN75624.1"/>
    <property type="molecule type" value="Genomic_DNA"/>
</dbReference>
<proteinExistence type="predicted"/>
<dbReference type="InterPro" id="IPR014756">
    <property type="entry name" value="Ig_E-set"/>
</dbReference>
<gene>
    <name evidence="1" type="ordered locus">MROS_2394</name>
</gene>
<evidence type="ECO:0008006" key="3">
    <source>
        <dbReference type="Google" id="ProtNLM"/>
    </source>
</evidence>
<dbReference type="InterPro" id="IPR013783">
    <property type="entry name" value="Ig-like_fold"/>
</dbReference>
<dbReference type="Gene3D" id="2.60.40.10">
    <property type="entry name" value="Immunoglobulins"/>
    <property type="match status" value="1"/>
</dbReference>
<protein>
    <recommendedName>
        <fullName evidence="3">DUF5103 domain-containing protein</fullName>
    </recommendedName>
</protein>
<evidence type="ECO:0000313" key="1">
    <source>
        <dbReference type="EMBL" id="AFN75624.1"/>
    </source>
</evidence>
<keyword evidence="2" id="KW-1185">Reference proteome</keyword>
<reference evidence="1 2" key="1">
    <citation type="journal article" date="2013" name="PLoS ONE">
        <title>Genomic analysis of Melioribacter roseus, facultatively anaerobic organotrophic bacterium representing a novel deep lineage within Bacteriodetes/Chlorobi group.</title>
        <authorList>
            <person name="Kadnikov V.V."/>
            <person name="Mardanov A.V."/>
            <person name="Podosokorskaya O.A."/>
            <person name="Gavrilov S.N."/>
            <person name="Kublanov I.V."/>
            <person name="Beletsky A.V."/>
            <person name="Bonch-Osmolovskaya E.A."/>
            <person name="Ravin N.V."/>
        </authorList>
    </citation>
    <scope>NUCLEOTIDE SEQUENCE [LARGE SCALE GENOMIC DNA]</scope>
    <source>
        <strain evidence="2">JCM 17771 / P3M-2</strain>
    </source>
</reference>
<organism evidence="1 2">
    <name type="scientific">Melioribacter roseus (strain DSM 23840 / JCM 17771 / VKM B-2668 / P3M-2)</name>
    <dbReference type="NCBI Taxonomy" id="1191523"/>
    <lineage>
        <taxon>Bacteria</taxon>
        <taxon>Pseudomonadati</taxon>
        <taxon>Ignavibacteriota</taxon>
        <taxon>Ignavibacteria</taxon>
        <taxon>Ignavibacteriales</taxon>
        <taxon>Melioribacteraceae</taxon>
        <taxon>Melioribacter</taxon>
    </lineage>
</organism>
<sequence length="323" mass="38564">MNQRYNTEYYLNFQRLPLHIEGARYHYTGAFPNKNVTFPFSGKWKFYVVDSYDPATVFAEGNFYVVYPEIKPITVLHKERFQGNEPDIPALARTISINTEFRIPDSLYPSEIMGVEIIENRKIGYPVIIDPAHTNDERFYEWNGNNEFKFIARNIRPGNEYRQTDLRDYNIYNAKEVYAQYDGIETSDFFHKRKKDLNGGSILTNYKSDYAEYLYVTFRIRPPEDIQAPVYLTGAFNNWRVLPEYEMYDDNGLLYLTLELKRGIYDYQYVTAYDITQPDWYILEGNFWETVNEYHIFIYYKSPEYGSYHKIIGYNKIISVNYE</sequence>
<dbReference type="AlphaFoldDB" id="I6ZUD9"/>
<dbReference type="STRING" id="1191523.MROS_2394"/>
<name>I6ZUD9_MELRP</name>
<dbReference type="SUPFAM" id="SSF81296">
    <property type="entry name" value="E set domains"/>
    <property type="match status" value="1"/>
</dbReference>
<accession>I6ZUD9</accession>
<evidence type="ECO:0000313" key="2">
    <source>
        <dbReference type="Proteomes" id="UP000009011"/>
    </source>
</evidence>
<dbReference type="KEGG" id="mro:MROS_2394"/>
<dbReference type="Proteomes" id="UP000009011">
    <property type="component" value="Chromosome"/>
</dbReference>
<dbReference type="HOGENOM" id="CLU_859993_0_0_10"/>